<keyword evidence="5" id="KW-1185">Reference proteome</keyword>
<dbReference type="Gene3D" id="3.90.550.10">
    <property type="entry name" value="Spore Coat Polysaccharide Biosynthesis Protein SpsA, Chain A"/>
    <property type="match status" value="1"/>
</dbReference>
<dbReference type="InterPro" id="IPR025877">
    <property type="entry name" value="MobA-like_NTP_Trfase"/>
</dbReference>
<dbReference type="Proteomes" id="UP001595957">
    <property type="component" value="Unassembled WGS sequence"/>
</dbReference>
<evidence type="ECO:0000313" key="4">
    <source>
        <dbReference type="EMBL" id="MFC4595129.1"/>
    </source>
</evidence>
<sequence>MTKITALLLAGSRPGSDPLALAAGVPVKPLAPVAGEPMINYPARALLAHPSIGQLVILTQTPELYKAEPATAWLGDHPQVRFEASNSGIASTLLGLLDRPDLPFPLLVTTADHVLLDMDMLDQFMAEGQGADIAVAMVERTTLLARYPASRRTWLKFRDGWWSGANLFWFGSAKARAVISLWQEVEQDRKKGWKILAAFGPLVLLGALLRLLALRSGIARIGRRFGLSAKLVAMQKAEACIDADKGEDVTLIEDILRGKTSAVSSVRDWVDCGLSGIDATATDSRRSNYLAQ</sequence>
<protein>
    <submittedName>
        <fullName evidence="4">Nucleotidyltransferase family protein</fullName>
    </submittedName>
</protein>
<dbReference type="SUPFAM" id="SSF53448">
    <property type="entry name" value="Nucleotide-diphospho-sugar transferases"/>
    <property type="match status" value="1"/>
</dbReference>
<dbReference type="InterPro" id="IPR029044">
    <property type="entry name" value="Nucleotide-diphossugar_trans"/>
</dbReference>
<comment type="caution">
    <text evidence="4">The sequence shown here is derived from an EMBL/GenBank/DDBJ whole genome shotgun (WGS) entry which is preliminary data.</text>
</comment>
<reference evidence="5" key="1">
    <citation type="journal article" date="2019" name="Int. J. Syst. Evol. Microbiol.">
        <title>The Global Catalogue of Microorganisms (GCM) 10K type strain sequencing project: providing services to taxonomists for standard genome sequencing and annotation.</title>
        <authorList>
            <consortium name="The Broad Institute Genomics Platform"/>
            <consortium name="The Broad Institute Genome Sequencing Center for Infectious Disease"/>
            <person name="Wu L."/>
            <person name="Ma J."/>
        </authorList>
    </citation>
    <scope>NUCLEOTIDE SEQUENCE [LARGE SCALE GENOMIC DNA]</scope>
    <source>
        <strain evidence="5">NBRC 103632</strain>
    </source>
</reference>
<gene>
    <name evidence="4" type="ORF">ACFO3E_13140</name>
</gene>
<organism evidence="4 5">
    <name type="scientific">Sphingobium tyrosinilyticum</name>
    <dbReference type="NCBI Taxonomy" id="2715436"/>
    <lineage>
        <taxon>Bacteria</taxon>
        <taxon>Pseudomonadati</taxon>
        <taxon>Pseudomonadota</taxon>
        <taxon>Alphaproteobacteria</taxon>
        <taxon>Sphingomonadales</taxon>
        <taxon>Sphingomonadaceae</taxon>
        <taxon>Sphingobium</taxon>
    </lineage>
</organism>
<feature type="transmembrane region" description="Helical" evidence="2">
    <location>
        <begin position="193"/>
        <end position="214"/>
    </location>
</feature>
<proteinExistence type="predicted"/>
<evidence type="ECO:0000256" key="1">
    <source>
        <dbReference type="ARBA" id="ARBA00022842"/>
    </source>
</evidence>
<keyword evidence="2" id="KW-0472">Membrane</keyword>
<feature type="domain" description="MobA-like NTP transferase" evidence="3">
    <location>
        <begin position="27"/>
        <end position="142"/>
    </location>
</feature>
<dbReference type="Pfam" id="PF12804">
    <property type="entry name" value="NTP_transf_3"/>
    <property type="match status" value="1"/>
</dbReference>
<evidence type="ECO:0000259" key="3">
    <source>
        <dbReference type="Pfam" id="PF12804"/>
    </source>
</evidence>
<keyword evidence="1" id="KW-0460">Magnesium</keyword>
<name>A0ABV9F1Z7_9SPHN</name>
<keyword evidence="2" id="KW-1133">Transmembrane helix</keyword>
<dbReference type="RefSeq" id="WP_380805332.1">
    <property type="nucleotide sequence ID" value="NZ_JBHSFZ010000029.1"/>
</dbReference>
<dbReference type="EMBL" id="JBHSFZ010000029">
    <property type="protein sequence ID" value="MFC4595129.1"/>
    <property type="molecule type" value="Genomic_DNA"/>
</dbReference>
<accession>A0ABV9F1Z7</accession>
<evidence type="ECO:0000256" key="2">
    <source>
        <dbReference type="SAM" id="Phobius"/>
    </source>
</evidence>
<keyword evidence="2" id="KW-0812">Transmembrane</keyword>
<evidence type="ECO:0000313" key="5">
    <source>
        <dbReference type="Proteomes" id="UP001595957"/>
    </source>
</evidence>